<dbReference type="SUPFAM" id="SSF46785">
    <property type="entry name" value="Winged helix' DNA-binding domain"/>
    <property type="match status" value="1"/>
</dbReference>
<evidence type="ECO:0000256" key="1">
    <source>
        <dbReference type="ARBA" id="ARBA00023015"/>
    </source>
</evidence>
<dbReference type="Pfam" id="PF00455">
    <property type="entry name" value="DeoRC"/>
    <property type="match status" value="1"/>
</dbReference>
<dbReference type="InterPro" id="IPR037171">
    <property type="entry name" value="NagB/RpiA_transferase-like"/>
</dbReference>
<evidence type="ECO:0000313" key="5">
    <source>
        <dbReference type="EMBL" id="MCR6098276.1"/>
    </source>
</evidence>
<dbReference type="SUPFAM" id="SSF100950">
    <property type="entry name" value="NagB/RpiA/CoA transferase-like"/>
    <property type="match status" value="1"/>
</dbReference>
<dbReference type="InterPro" id="IPR050313">
    <property type="entry name" value="Carb_Metab_HTH_regulators"/>
</dbReference>
<evidence type="ECO:0000256" key="3">
    <source>
        <dbReference type="ARBA" id="ARBA00023163"/>
    </source>
</evidence>
<dbReference type="InterPro" id="IPR036390">
    <property type="entry name" value="WH_DNA-bd_sf"/>
</dbReference>
<dbReference type="SMART" id="SM01134">
    <property type="entry name" value="DeoRC"/>
    <property type="match status" value="1"/>
</dbReference>
<dbReference type="GO" id="GO:0003677">
    <property type="term" value="F:DNA binding"/>
    <property type="evidence" value="ECO:0007669"/>
    <property type="project" value="UniProtKB-KW"/>
</dbReference>
<dbReference type="PANTHER" id="PTHR30363">
    <property type="entry name" value="HTH-TYPE TRANSCRIPTIONAL REGULATOR SRLR-RELATED"/>
    <property type="match status" value="1"/>
</dbReference>
<dbReference type="PROSITE" id="PS51000">
    <property type="entry name" value="HTH_DEOR_2"/>
    <property type="match status" value="1"/>
</dbReference>
<dbReference type="PROSITE" id="PS00894">
    <property type="entry name" value="HTH_DEOR_1"/>
    <property type="match status" value="1"/>
</dbReference>
<dbReference type="InterPro" id="IPR001034">
    <property type="entry name" value="DeoR_HTH"/>
</dbReference>
<dbReference type="Gene3D" id="3.40.50.1360">
    <property type="match status" value="1"/>
</dbReference>
<accession>A0A9Q4B4Q7</accession>
<evidence type="ECO:0000313" key="6">
    <source>
        <dbReference type="Proteomes" id="UP001057753"/>
    </source>
</evidence>
<keyword evidence="2" id="KW-0238">DNA-binding</keyword>
<keyword evidence="1" id="KW-0805">Transcription regulation</keyword>
<gene>
    <name evidence="5" type="ORF">HXA33_17210</name>
</gene>
<feature type="domain" description="HTH deoR-type" evidence="4">
    <location>
        <begin position="3"/>
        <end position="58"/>
    </location>
</feature>
<proteinExistence type="predicted"/>
<dbReference type="Proteomes" id="UP001057753">
    <property type="component" value="Unassembled WGS sequence"/>
</dbReference>
<dbReference type="GO" id="GO:0003700">
    <property type="term" value="F:DNA-binding transcription factor activity"/>
    <property type="evidence" value="ECO:0007669"/>
    <property type="project" value="InterPro"/>
</dbReference>
<dbReference type="InterPro" id="IPR018356">
    <property type="entry name" value="Tscrpt_reg_HTH_DeoR_CS"/>
</dbReference>
<sequence length="265" mass="29287">MNINERRKLIEEEVLEKGKMDIEDLEKMLGVSAMTIRRDLMHLEKENKLIRTHGGAVPAKGIIDETSYENKEKQQLPEKKAIAAYAATIVRPGDTIILDSGTTTHEIARVLKSRSNLTVITNDILIAAEFLNTSVHTIITGGELQNQVGAMFGPHTESLLESIHVDLLFLGAHALHPAAGITAPTLEKAKIKRLMVHSAETTWLVADHSKFGKSSFASVCGLETLQGIITNDNVSMKEAETYHDTVIRVPSQKEGNANENRSYRR</sequence>
<dbReference type="RefSeq" id="WP_257822636.1">
    <property type="nucleotide sequence ID" value="NZ_JABXYM010000001.1"/>
</dbReference>
<dbReference type="InterPro" id="IPR014036">
    <property type="entry name" value="DeoR-like_C"/>
</dbReference>
<dbReference type="AlphaFoldDB" id="A0A9Q4B4Q7"/>
<dbReference type="PANTHER" id="PTHR30363:SF46">
    <property type="entry name" value="LYSR FAMILY TRANSCRIPTIONAL REGULATOR"/>
    <property type="match status" value="1"/>
</dbReference>
<dbReference type="EMBL" id="JABXYM010000001">
    <property type="protein sequence ID" value="MCR6098276.1"/>
    <property type="molecule type" value="Genomic_DNA"/>
</dbReference>
<dbReference type="SMART" id="SM00420">
    <property type="entry name" value="HTH_DEOR"/>
    <property type="match status" value="1"/>
</dbReference>
<keyword evidence="6" id="KW-1185">Reference proteome</keyword>
<dbReference type="Gene3D" id="1.10.10.10">
    <property type="entry name" value="Winged helix-like DNA-binding domain superfamily/Winged helix DNA-binding domain"/>
    <property type="match status" value="1"/>
</dbReference>
<name>A0A9Q4B4Q7_SALAG</name>
<keyword evidence="3" id="KW-0804">Transcription</keyword>
<reference evidence="5" key="1">
    <citation type="submission" date="2020-06" db="EMBL/GenBank/DDBJ databases">
        <title>Insight into the genomes of haloalkaliphilic bacilli from Kenyan soda lakes.</title>
        <authorList>
            <person name="Mwirichia R."/>
            <person name="Villamizar G.C."/>
            <person name="Poehlein A."/>
            <person name="Mugweru J."/>
            <person name="Kipnyargis A."/>
            <person name="Kiplimo D."/>
            <person name="Orwa P."/>
            <person name="Daniel R."/>
        </authorList>
    </citation>
    <scope>NUCLEOTIDE SEQUENCE</scope>
    <source>
        <strain evidence="5">B1096_S55</strain>
    </source>
</reference>
<comment type="caution">
    <text evidence="5">The sequence shown here is derived from an EMBL/GenBank/DDBJ whole genome shotgun (WGS) entry which is preliminary data.</text>
</comment>
<dbReference type="PRINTS" id="PR00037">
    <property type="entry name" value="HTHLACR"/>
</dbReference>
<protein>
    <submittedName>
        <fullName evidence="5">DeoR/GlpR transcriptional regulator</fullName>
    </submittedName>
</protein>
<evidence type="ECO:0000256" key="2">
    <source>
        <dbReference type="ARBA" id="ARBA00023125"/>
    </source>
</evidence>
<dbReference type="InterPro" id="IPR036388">
    <property type="entry name" value="WH-like_DNA-bd_sf"/>
</dbReference>
<evidence type="ECO:0000259" key="4">
    <source>
        <dbReference type="PROSITE" id="PS51000"/>
    </source>
</evidence>
<organism evidence="5 6">
    <name type="scientific">Salipaludibacillus agaradhaerens</name>
    <name type="common">Bacillus agaradhaerens</name>
    <dbReference type="NCBI Taxonomy" id="76935"/>
    <lineage>
        <taxon>Bacteria</taxon>
        <taxon>Bacillati</taxon>
        <taxon>Bacillota</taxon>
        <taxon>Bacilli</taxon>
        <taxon>Bacillales</taxon>
        <taxon>Bacillaceae</taxon>
    </lineage>
</organism>
<dbReference type="Pfam" id="PF08220">
    <property type="entry name" value="HTH_DeoR"/>
    <property type="match status" value="1"/>
</dbReference>